<organism evidence="2 3">
    <name type="scientific">Apodospora peruviana</name>
    <dbReference type="NCBI Taxonomy" id="516989"/>
    <lineage>
        <taxon>Eukaryota</taxon>
        <taxon>Fungi</taxon>
        <taxon>Dikarya</taxon>
        <taxon>Ascomycota</taxon>
        <taxon>Pezizomycotina</taxon>
        <taxon>Sordariomycetes</taxon>
        <taxon>Sordariomycetidae</taxon>
        <taxon>Sordariales</taxon>
        <taxon>Lasiosphaeriaceae</taxon>
        <taxon>Apodospora</taxon>
    </lineage>
</organism>
<dbReference type="EMBL" id="JAUEDM010000007">
    <property type="protein sequence ID" value="KAK3314182.1"/>
    <property type="molecule type" value="Genomic_DNA"/>
</dbReference>
<keyword evidence="1" id="KW-0812">Transmembrane</keyword>
<name>A0AAE0HWG0_9PEZI</name>
<feature type="transmembrane region" description="Helical" evidence="1">
    <location>
        <begin position="66"/>
        <end position="94"/>
    </location>
</feature>
<keyword evidence="1" id="KW-1133">Transmembrane helix</keyword>
<proteinExistence type="predicted"/>
<sequence length="121" mass="14256">MQLLRSLRRRSITRLLTSIPRQLSERPQASKTVDYTIKPPAGTRAVDSSQWSVLLKKGVQMELEELCFVLFFVLFFIFLFLFFCLLFFSFVLIFSSFLLYLFKYQCICLLFASFCLSTLVY</sequence>
<accession>A0AAE0HWG0</accession>
<evidence type="ECO:0000313" key="3">
    <source>
        <dbReference type="Proteomes" id="UP001283341"/>
    </source>
</evidence>
<gene>
    <name evidence="2" type="ORF">B0H66DRAFT_373363</name>
</gene>
<dbReference type="Proteomes" id="UP001283341">
    <property type="component" value="Unassembled WGS sequence"/>
</dbReference>
<comment type="caution">
    <text evidence="2">The sequence shown here is derived from an EMBL/GenBank/DDBJ whole genome shotgun (WGS) entry which is preliminary data.</text>
</comment>
<reference evidence="2" key="1">
    <citation type="journal article" date="2023" name="Mol. Phylogenet. Evol.">
        <title>Genome-scale phylogeny and comparative genomics of the fungal order Sordariales.</title>
        <authorList>
            <person name="Hensen N."/>
            <person name="Bonometti L."/>
            <person name="Westerberg I."/>
            <person name="Brannstrom I.O."/>
            <person name="Guillou S."/>
            <person name="Cros-Aarteil S."/>
            <person name="Calhoun S."/>
            <person name="Haridas S."/>
            <person name="Kuo A."/>
            <person name="Mondo S."/>
            <person name="Pangilinan J."/>
            <person name="Riley R."/>
            <person name="LaButti K."/>
            <person name="Andreopoulos B."/>
            <person name="Lipzen A."/>
            <person name="Chen C."/>
            <person name="Yan M."/>
            <person name="Daum C."/>
            <person name="Ng V."/>
            <person name="Clum A."/>
            <person name="Steindorff A."/>
            <person name="Ohm R.A."/>
            <person name="Martin F."/>
            <person name="Silar P."/>
            <person name="Natvig D.O."/>
            <person name="Lalanne C."/>
            <person name="Gautier V."/>
            <person name="Ament-Velasquez S.L."/>
            <person name="Kruys A."/>
            <person name="Hutchinson M.I."/>
            <person name="Powell A.J."/>
            <person name="Barry K."/>
            <person name="Miller A.N."/>
            <person name="Grigoriev I.V."/>
            <person name="Debuchy R."/>
            <person name="Gladieux P."/>
            <person name="Hiltunen Thoren M."/>
            <person name="Johannesson H."/>
        </authorList>
    </citation>
    <scope>NUCLEOTIDE SEQUENCE</scope>
    <source>
        <strain evidence="2">CBS 118394</strain>
    </source>
</reference>
<protein>
    <submittedName>
        <fullName evidence="2">Uncharacterized protein</fullName>
    </submittedName>
</protein>
<feature type="transmembrane region" description="Helical" evidence="1">
    <location>
        <begin position="100"/>
        <end position="120"/>
    </location>
</feature>
<evidence type="ECO:0000313" key="2">
    <source>
        <dbReference type="EMBL" id="KAK3314182.1"/>
    </source>
</evidence>
<dbReference type="AlphaFoldDB" id="A0AAE0HWG0"/>
<keyword evidence="1" id="KW-0472">Membrane</keyword>
<evidence type="ECO:0000256" key="1">
    <source>
        <dbReference type="SAM" id="Phobius"/>
    </source>
</evidence>
<reference evidence="2" key="2">
    <citation type="submission" date="2023-06" db="EMBL/GenBank/DDBJ databases">
        <authorList>
            <consortium name="Lawrence Berkeley National Laboratory"/>
            <person name="Haridas S."/>
            <person name="Hensen N."/>
            <person name="Bonometti L."/>
            <person name="Westerberg I."/>
            <person name="Brannstrom I.O."/>
            <person name="Guillou S."/>
            <person name="Cros-Aarteil S."/>
            <person name="Calhoun S."/>
            <person name="Kuo A."/>
            <person name="Mondo S."/>
            <person name="Pangilinan J."/>
            <person name="Riley R."/>
            <person name="Labutti K."/>
            <person name="Andreopoulos B."/>
            <person name="Lipzen A."/>
            <person name="Chen C."/>
            <person name="Yanf M."/>
            <person name="Daum C."/>
            <person name="Ng V."/>
            <person name="Clum A."/>
            <person name="Steindorff A."/>
            <person name="Ohm R."/>
            <person name="Martin F."/>
            <person name="Silar P."/>
            <person name="Natvig D."/>
            <person name="Lalanne C."/>
            <person name="Gautier V."/>
            <person name="Ament-Velasquez S.L."/>
            <person name="Kruys A."/>
            <person name="Hutchinson M.I."/>
            <person name="Powell A.J."/>
            <person name="Barry K."/>
            <person name="Miller A.N."/>
            <person name="Grigoriev I.V."/>
            <person name="Debuchy R."/>
            <person name="Gladieux P."/>
            <person name="Thoren M.H."/>
            <person name="Johannesson H."/>
        </authorList>
    </citation>
    <scope>NUCLEOTIDE SEQUENCE</scope>
    <source>
        <strain evidence="2">CBS 118394</strain>
    </source>
</reference>
<keyword evidence="3" id="KW-1185">Reference proteome</keyword>